<dbReference type="InterPro" id="IPR011009">
    <property type="entry name" value="Kinase-like_dom_sf"/>
</dbReference>
<dbReference type="PANTHER" id="PTHR39441">
    <property type="entry name" value="DUF2252 DOMAIN-CONTAINING PROTEIN"/>
    <property type="match status" value="1"/>
</dbReference>
<dbReference type="SUPFAM" id="SSF56112">
    <property type="entry name" value="Protein kinase-like (PK-like)"/>
    <property type="match status" value="1"/>
</dbReference>
<proteinExistence type="predicted"/>
<comment type="caution">
    <text evidence="1">The sequence shown here is derived from an EMBL/GenBank/DDBJ whole genome shotgun (WGS) entry which is preliminary data.</text>
</comment>
<protein>
    <submittedName>
        <fullName evidence="1">DUF2252 domain-containing protein</fullName>
    </submittedName>
</protein>
<dbReference type="OrthoDB" id="1491115at2"/>
<organism evidence="1 2">
    <name type="scientific">Massilia glaciei</name>
    <dbReference type="NCBI Taxonomy" id="1524097"/>
    <lineage>
        <taxon>Bacteria</taxon>
        <taxon>Pseudomonadati</taxon>
        <taxon>Pseudomonadota</taxon>
        <taxon>Betaproteobacteria</taxon>
        <taxon>Burkholderiales</taxon>
        <taxon>Oxalobacteraceae</taxon>
        <taxon>Telluria group</taxon>
        <taxon>Massilia</taxon>
    </lineage>
</organism>
<dbReference type="Proteomes" id="UP000241421">
    <property type="component" value="Unassembled WGS sequence"/>
</dbReference>
<name>A0A2U2HM88_9BURK</name>
<dbReference type="Pfam" id="PF10009">
    <property type="entry name" value="DUF2252"/>
    <property type="match status" value="1"/>
</dbReference>
<dbReference type="InterPro" id="IPR018721">
    <property type="entry name" value="DUF2252"/>
</dbReference>
<reference evidence="1 2" key="1">
    <citation type="submission" date="2018-04" db="EMBL/GenBank/DDBJ databases">
        <title>Massilia violaceinigra sp. nov., a novel purple-pigmented bacterium isolated from Tianshan glacier, Xinjiang, China.</title>
        <authorList>
            <person name="Wang H."/>
        </authorList>
    </citation>
    <scope>NUCLEOTIDE SEQUENCE [LARGE SCALE GENOMIC DNA]</scope>
    <source>
        <strain evidence="1 2">B448-2</strain>
    </source>
</reference>
<evidence type="ECO:0000313" key="2">
    <source>
        <dbReference type="Proteomes" id="UP000241421"/>
    </source>
</evidence>
<dbReference type="RefSeq" id="WP_106757463.1">
    <property type="nucleotide sequence ID" value="NZ_PXWF02000173.1"/>
</dbReference>
<evidence type="ECO:0000313" key="1">
    <source>
        <dbReference type="EMBL" id="PWF48634.1"/>
    </source>
</evidence>
<gene>
    <name evidence="1" type="ORF">C7C56_010935</name>
</gene>
<keyword evidence="2" id="KW-1185">Reference proteome</keyword>
<dbReference type="AlphaFoldDB" id="A0A2U2HM88"/>
<accession>A0A2U2HM88</accession>
<dbReference type="EMBL" id="PXWF02000173">
    <property type="protein sequence ID" value="PWF48634.1"/>
    <property type="molecule type" value="Genomic_DNA"/>
</dbReference>
<dbReference type="PANTHER" id="PTHR39441:SF1">
    <property type="entry name" value="DUF2252 DOMAIN-CONTAINING PROTEIN"/>
    <property type="match status" value="1"/>
</dbReference>
<sequence>MHKIQERNVAGLVAAFNADREPERVGLKYKALAKDPFTFLRGTCHLFYQDFPDSMKQGQAPLAWICGDLHLENFGSYKGDNRLTYFDINDFGEAVLAPANWELSRFLVSVLVAAESLGLGPELPTDLCNCFLDAYVAALAKGKPRWVERPVARGMVKELLQSVKTRGRVGFLNERSKLVDGKRTLRLDPAKALPVTKAEREKVAAFMATYAQRQQDPAFFKVLDVARRIAGTGSLGLERYVILVRGRGAPEGHFLLDLKYTPESALAPYLPHQQPAWGSQAQRVVAIGQRVQAIEPAFLEAVSIGTRSYVLQELLPSQDRLALDTWDGKPQRLEGVMRSMGEILAWGQLRAGGREGAADADAWIAHAADAASWRPPLLAYAHSYRDQVIADWKQYRTAFQAAHKARARQTPKKNPKR</sequence>